<organism evidence="2">
    <name type="scientific">bioreactor metagenome</name>
    <dbReference type="NCBI Taxonomy" id="1076179"/>
    <lineage>
        <taxon>unclassified sequences</taxon>
        <taxon>metagenomes</taxon>
        <taxon>ecological metagenomes</taxon>
    </lineage>
</organism>
<feature type="region of interest" description="Disordered" evidence="1">
    <location>
        <begin position="334"/>
        <end position="467"/>
    </location>
</feature>
<feature type="compositionally biased region" description="Low complexity" evidence="1">
    <location>
        <begin position="443"/>
        <end position="467"/>
    </location>
</feature>
<evidence type="ECO:0000313" key="2">
    <source>
        <dbReference type="EMBL" id="MPM35384.1"/>
    </source>
</evidence>
<name>A0A644ZBW9_9ZZZZ</name>
<feature type="compositionally biased region" description="Basic and acidic residues" evidence="1">
    <location>
        <begin position="258"/>
        <end position="282"/>
    </location>
</feature>
<dbReference type="EMBL" id="VSSQ01007269">
    <property type="protein sequence ID" value="MPM35384.1"/>
    <property type="molecule type" value="Genomic_DNA"/>
</dbReference>
<gene>
    <name evidence="2" type="ORF">SDC9_81975</name>
</gene>
<comment type="caution">
    <text evidence="2">The sequence shown here is derived from an EMBL/GenBank/DDBJ whole genome shotgun (WGS) entry which is preliminary data.</text>
</comment>
<accession>A0A644ZBW9</accession>
<proteinExistence type="predicted"/>
<feature type="region of interest" description="Disordered" evidence="1">
    <location>
        <begin position="221"/>
        <end position="282"/>
    </location>
</feature>
<feature type="compositionally biased region" description="Basic residues" evidence="1">
    <location>
        <begin position="418"/>
        <end position="430"/>
    </location>
</feature>
<sequence>MEGHVAQDGSSRLIAEVDVPEGEGVRVDHLHRRLRPHHRHRPLIRHRARRGFRAHRGRRWLPGGGCGVGRAGSREGPTHLRDLVHHLEVRLGPGDRPLAGIDDEAHHRHRGARHSHQLEQQHHHANAERPVRGLQEQHQVDAQESEVQHRPAGGVHGVPVPRLAAGQVDGGTVAGVEHRQLGALPDEALHHPDLADHLGEPAVGEVDPVVLLPFQALPVAGGPGGQPHVGREHHGQHHGQRPGVEPADHQHRHRRHQHGEERVGHRLEEVGDLGDRARQPPDDRAAELVVEVALRQAEQLLEVAHRQDLPQPGGHRVTEVAADVGQHGVEQFGDQQAEGQQHDRPDRATVPAGDGHHLVGGPADDEGGDQGGHRHQQRAGDDAEVVRPQFPGGGQDPDEGSHAPSPDSRRRDGPHGRAVGRVRPTARHAPARPARSGPRRRTASASRPSATAPRRPSPSARWAAPSA</sequence>
<feature type="compositionally biased region" description="Basic and acidic residues" evidence="1">
    <location>
        <begin position="116"/>
        <end position="131"/>
    </location>
</feature>
<feature type="region of interest" description="Disordered" evidence="1">
    <location>
        <begin position="107"/>
        <end position="134"/>
    </location>
</feature>
<reference evidence="2" key="1">
    <citation type="submission" date="2019-08" db="EMBL/GenBank/DDBJ databases">
        <authorList>
            <person name="Kucharzyk K."/>
            <person name="Murdoch R.W."/>
            <person name="Higgins S."/>
            <person name="Loffler F."/>
        </authorList>
    </citation>
    <scope>NUCLEOTIDE SEQUENCE</scope>
</reference>
<protein>
    <submittedName>
        <fullName evidence="2">Uncharacterized protein</fullName>
    </submittedName>
</protein>
<dbReference type="AlphaFoldDB" id="A0A644ZBW9"/>
<evidence type="ECO:0000256" key="1">
    <source>
        <dbReference type="SAM" id="MobiDB-lite"/>
    </source>
</evidence>